<dbReference type="STRING" id="330734.ABA45_16675"/>
<proteinExistence type="predicted"/>
<organism evidence="1 2">
    <name type="scientific">Marinobacter psychrophilus</name>
    <dbReference type="NCBI Taxonomy" id="330734"/>
    <lineage>
        <taxon>Bacteria</taxon>
        <taxon>Pseudomonadati</taxon>
        <taxon>Pseudomonadota</taxon>
        <taxon>Gammaproteobacteria</taxon>
        <taxon>Pseudomonadales</taxon>
        <taxon>Marinobacteraceae</taxon>
        <taxon>Marinobacter</taxon>
    </lineage>
</organism>
<sequence>MKRLLLWLLILTVLAWAGYKGSVWWLADQRMNEARQALNHYGVLERGAIHSGVRGRLLLKDSQWQDFRLTQPLTVPVAELTARSPVSLVTLLHAPAADESYTLKLEGLSLALEATMFRNWVTAQGANSDGKAALFALSCARDPRQSLSSGDLMRMGIGEMTGEALLRQNEEGFYAELITDELGSVELNWPTAWVDWRAPKEALARGSLDITLRDGGVMRRVAAWCAREAGLTTEQWAGRSVAQLRLGLLARGWLASSQLLALYRQWLLEGGELQTTLRLAEPALGLPIYTEETSASSRLGAVVYYNDASVPDVFLLSDSSPSATPQQPVFTAQQSQTVFAEGWLVQPVAAAEQWLGQKVRITLRNNNRVAGRLVRVTDDEIEVARLVAGGEVAYPMQRVAVAGFEVWRRNRLLNSNDND</sequence>
<keyword evidence="2" id="KW-1185">Reference proteome</keyword>
<accession>A0A0H4I7Y9</accession>
<dbReference type="EMBL" id="CP011494">
    <property type="protein sequence ID" value="AKO53863.1"/>
    <property type="molecule type" value="Genomic_DNA"/>
</dbReference>
<dbReference type="PATRIC" id="fig|330734.3.peg.3505"/>
<dbReference type="AlphaFoldDB" id="A0A0H4I7Y9"/>
<evidence type="ECO:0000313" key="1">
    <source>
        <dbReference type="EMBL" id="AKO53863.1"/>
    </source>
</evidence>
<gene>
    <name evidence="1" type="ORF">ABA45_16675</name>
</gene>
<reference evidence="1 2" key="1">
    <citation type="submission" date="2015-05" db="EMBL/GenBank/DDBJ databases">
        <title>Complete genome of Marinobacter psychrophilus strain 20041T isolated from sea-ice of the Canadian Basin.</title>
        <authorList>
            <person name="Song L."/>
            <person name="Ren L."/>
            <person name="Yu Y."/>
            <person name="Wang X."/>
        </authorList>
    </citation>
    <scope>NUCLEOTIDE SEQUENCE [LARGE SCALE GENOMIC DNA]</scope>
    <source>
        <strain evidence="1 2">20041</strain>
    </source>
</reference>
<dbReference type="KEGG" id="mpq:ABA45_16675"/>
<dbReference type="RefSeq" id="WP_048388034.1">
    <property type="nucleotide sequence ID" value="NZ_CP011494.1"/>
</dbReference>
<protein>
    <submittedName>
        <fullName evidence="1">Acetylornithine deacetylase</fullName>
    </submittedName>
</protein>
<name>A0A0H4I7Y9_9GAMM</name>
<evidence type="ECO:0000313" key="2">
    <source>
        <dbReference type="Proteomes" id="UP000036406"/>
    </source>
</evidence>
<dbReference type="Proteomes" id="UP000036406">
    <property type="component" value="Chromosome"/>
</dbReference>